<reference evidence="1 2" key="1">
    <citation type="submission" date="2021-08" db="EMBL/GenBank/DDBJ databases">
        <title>Draft Genome Sequence of Phanerochaete sordida strain YK-624.</title>
        <authorList>
            <person name="Mori T."/>
            <person name="Dohra H."/>
            <person name="Suzuki T."/>
            <person name="Kawagishi H."/>
            <person name="Hirai H."/>
        </authorList>
    </citation>
    <scope>NUCLEOTIDE SEQUENCE [LARGE SCALE GENOMIC DNA]</scope>
    <source>
        <strain evidence="1 2">YK-624</strain>
    </source>
</reference>
<comment type="caution">
    <text evidence="1">The sequence shown here is derived from an EMBL/GenBank/DDBJ whole genome shotgun (WGS) entry which is preliminary data.</text>
</comment>
<organism evidence="1 2">
    <name type="scientific">Phanerochaete sordida</name>
    <dbReference type="NCBI Taxonomy" id="48140"/>
    <lineage>
        <taxon>Eukaryota</taxon>
        <taxon>Fungi</taxon>
        <taxon>Dikarya</taxon>
        <taxon>Basidiomycota</taxon>
        <taxon>Agaricomycotina</taxon>
        <taxon>Agaricomycetes</taxon>
        <taxon>Polyporales</taxon>
        <taxon>Phanerochaetaceae</taxon>
        <taxon>Phanerochaete</taxon>
    </lineage>
</organism>
<dbReference type="AlphaFoldDB" id="A0A9P3GBQ4"/>
<evidence type="ECO:0000313" key="1">
    <source>
        <dbReference type="EMBL" id="GJE91941.1"/>
    </source>
</evidence>
<protein>
    <submittedName>
        <fullName evidence="1">Uncharacterized protein</fullName>
    </submittedName>
</protein>
<accession>A0A9P3GBQ4</accession>
<evidence type="ECO:0000313" key="2">
    <source>
        <dbReference type="Proteomes" id="UP000703269"/>
    </source>
</evidence>
<proteinExistence type="predicted"/>
<dbReference type="Proteomes" id="UP000703269">
    <property type="component" value="Unassembled WGS sequence"/>
</dbReference>
<keyword evidence="2" id="KW-1185">Reference proteome</keyword>
<gene>
    <name evidence="1" type="ORF">PsYK624_080930</name>
</gene>
<sequence>MDRLPDELLRETLSYNLLIPHAEFLYYHDRFDDDPPAPRPARLLRVSKRWLRTGTPLLYECVRLRTPAHTAAVAQLFRAHPRVAQGVRCLRLEGGLGKDLVHVAKYTTGLRCLYVDLQIKSVHSIAGLEKALPLLKPVELYIREETYRDNKTIIEARTILYSHIRSSAWSSLRTVSLSEKFHRLMPLEEFTQALEKSSIEELACDADDVQHLIADDTMQSFVEPPSLKRVVCRGITEEESMRALLKEKRWPQKTVRKFTFVHSGTKDERRLLWREIIEMPTL</sequence>
<name>A0A9P3GBQ4_9APHY</name>
<dbReference type="EMBL" id="BPQB01000023">
    <property type="protein sequence ID" value="GJE91941.1"/>
    <property type="molecule type" value="Genomic_DNA"/>
</dbReference>